<evidence type="ECO:0000256" key="5">
    <source>
        <dbReference type="ARBA" id="ARBA00023004"/>
    </source>
</evidence>
<dbReference type="SUPFAM" id="SSF54719">
    <property type="entry name" value="Fe,Mn superoxide dismutase (SOD), C-terminal domain"/>
    <property type="match status" value="1"/>
</dbReference>
<dbReference type="Gene3D" id="3.55.40.20">
    <property type="entry name" value="Iron/manganese superoxide dismutase, C-terminal domain"/>
    <property type="match status" value="1"/>
</dbReference>
<comment type="catalytic activity">
    <reaction evidence="7">
        <text>2 superoxide + 2 H(+) = H2O2 + O2</text>
        <dbReference type="Rhea" id="RHEA:20696"/>
        <dbReference type="ChEBI" id="CHEBI:15378"/>
        <dbReference type="ChEBI" id="CHEBI:15379"/>
        <dbReference type="ChEBI" id="CHEBI:16240"/>
        <dbReference type="ChEBI" id="CHEBI:18421"/>
        <dbReference type="EC" id="1.15.1.1"/>
    </reaction>
</comment>
<name>A0ABD3SH99_9STRA</name>
<feature type="binding site" evidence="6">
    <location>
        <position position="49"/>
    </location>
    <ligand>
        <name>Mn(2+)</name>
        <dbReference type="ChEBI" id="CHEBI:29035"/>
    </ligand>
</feature>
<dbReference type="InterPro" id="IPR019833">
    <property type="entry name" value="Mn/Fe_SOD_BS"/>
</dbReference>
<dbReference type="Proteomes" id="UP001530377">
    <property type="component" value="Unassembled WGS sequence"/>
</dbReference>
<dbReference type="AlphaFoldDB" id="A0ABD3SH99"/>
<feature type="binding site" evidence="6">
    <location>
        <position position="107"/>
    </location>
    <ligand>
        <name>Mn(2+)</name>
        <dbReference type="ChEBI" id="CHEBI:29035"/>
    </ligand>
</feature>
<dbReference type="InterPro" id="IPR019831">
    <property type="entry name" value="Mn/Fe_SOD_N"/>
</dbReference>
<dbReference type="InterPro" id="IPR036314">
    <property type="entry name" value="SOD_C_sf"/>
</dbReference>
<dbReference type="Pfam" id="PF00081">
    <property type="entry name" value="Sod_Fe_N"/>
    <property type="match status" value="1"/>
</dbReference>
<evidence type="ECO:0000256" key="2">
    <source>
        <dbReference type="ARBA" id="ARBA00008714"/>
    </source>
</evidence>
<organism evidence="10 11">
    <name type="scientific">Cyclostephanos tholiformis</name>
    <dbReference type="NCBI Taxonomy" id="382380"/>
    <lineage>
        <taxon>Eukaryota</taxon>
        <taxon>Sar</taxon>
        <taxon>Stramenopiles</taxon>
        <taxon>Ochrophyta</taxon>
        <taxon>Bacillariophyta</taxon>
        <taxon>Coscinodiscophyceae</taxon>
        <taxon>Thalassiosirophycidae</taxon>
        <taxon>Stephanodiscales</taxon>
        <taxon>Stephanodiscaceae</taxon>
        <taxon>Cyclostephanos</taxon>
    </lineage>
</organism>
<dbReference type="PRINTS" id="PR01703">
    <property type="entry name" value="MNSODISMTASE"/>
</dbReference>
<dbReference type="FunFam" id="3.55.40.20:FF:000004">
    <property type="entry name" value="Superoxide dismutase [Fe]"/>
    <property type="match status" value="1"/>
</dbReference>
<evidence type="ECO:0000256" key="7">
    <source>
        <dbReference type="RuleBase" id="RU000414"/>
    </source>
</evidence>
<keyword evidence="3 6" id="KW-0479">Metal-binding</keyword>
<comment type="cofactor">
    <cofactor evidence="1">
        <name>Fe cation</name>
        <dbReference type="ChEBI" id="CHEBI:24875"/>
    </cofactor>
</comment>
<gene>
    <name evidence="10" type="ORF">ACHAXA_011573</name>
</gene>
<keyword evidence="4 7" id="KW-0560">Oxidoreductase</keyword>
<dbReference type="PIRSF" id="PIRSF000349">
    <property type="entry name" value="SODismutase"/>
    <property type="match status" value="1"/>
</dbReference>
<dbReference type="SUPFAM" id="SSF46609">
    <property type="entry name" value="Fe,Mn superoxide dismutase (SOD), N-terminal domain"/>
    <property type="match status" value="1"/>
</dbReference>
<protein>
    <recommendedName>
        <fullName evidence="7">Superoxide dismutase</fullName>
        <ecNumber evidence="7">1.15.1.1</ecNumber>
    </recommendedName>
</protein>
<dbReference type="InterPro" id="IPR001189">
    <property type="entry name" value="Mn/Fe_SOD"/>
</dbReference>
<evidence type="ECO:0000256" key="3">
    <source>
        <dbReference type="ARBA" id="ARBA00022723"/>
    </source>
</evidence>
<comment type="function">
    <text evidence="7">Destroys radicals which are normally produced within the cells and which are toxic to biological systems.</text>
</comment>
<evidence type="ECO:0000313" key="11">
    <source>
        <dbReference type="Proteomes" id="UP001530377"/>
    </source>
</evidence>
<evidence type="ECO:0000256" key="1">
    <source>
        <dbReference type="ARBA" id="ARBA00001962"/>
    </source>
</evidence>
<evidence type="ECO:0000313" key="10">
    <source>
        <dbReference type="EMBL" id="KAL3823786.1"/>
    </source>
</evidence>
<dbReference type="PROSITE" id="PS00088">
    <property type="entry name" value="SOD_MN"/>
    <property type="match status" value="1"/>
</dbReference>
<keyword evidence="5" id="KW-0408">Iron</keyword>
<dbReference type="GO" id="GO:0046872">
    <property type="term" value="F:metal ion binding"/>
    <property type="evidence" value="ECO:0007669"/>
    <property type="project" value="UniProtKB-KW"/>
</dbReference>
<dbReference type="PANTHER" id="PTHR42769:SF3">
    <property type="entry name" value="SUPEROXIDE DISMUTASE [FE] 2, CHLOROPLASTIC"/>
    <property type="match status" value="1"/>
</dbReference>
<evidence type="ECO:0000259" key="8">
    <source>
        <dbReference type="Pfam" id="PF00081"/>
    </source>
</evidence>
<dbReference type="InterPro" id="IPR019832">
    <property type="entry name" value="Mn/Fe_SOD_C"/>
</dbReference>
<accession>A0ABD3SH99</accession>
<feature type="domain" description="Manganese/iron superoxide dismutase C-terminal" evidence="9">
    <location>
        <begin position="123"/>
        <end position="224"/>
    </location>
</feature>
<evidence type="ECO:0000259" key="9">
    <source>
        <dbReference type="Pfam" id="PF02777"/>
    </source>
</evidence>
<comment type="similarity">
    <text evidence="2 7">Belongs to the iron/manganese superoxide dismutase family.</text>
</comment>
<keyword evidence="11" id="KW-1185">Reference proteome</keyword>
<feature type="binding site" evidence="6">
    <location>
        <position position="195"/>
    </location>
    <ligand>
        <name>Mn(2+)</name>
        <dbReference type="ChEBI" id="CHEBI:29035"/>
    </ligand>
</feature>
<dbReference type="Pfam" id="PF02777">
    <property type="entry name" value="Sod_Fe_C"/>
    <property type="match status" value="1"/>
</dbReference>
<reference evidence="10 11" key="1">
    <citation type="submission" date="2024-10" db="EMBL/GenBank/DDBJ databases">
        <title>Updated reference genomes for cyclostephanoid diatoms.</title>
        <authorList>
            <person name="Roberts W.R."/>
            <person name="Alverson A.J."/>
        </authorList>
    </citation>
    <scope>NUCLEOTIDE SEQUENCE [LARGE SCALE GENOMIC DNA]</scope>
    <source>
        <strain evidence="10 11">AJA228-03</strain>
    </source>
</reference>
<dbReference type="PANTHER" id="PTHR42769">
    <property type="entry name" value="SUPEROXIDE DISMUTASE"/>
    <property type="match status" value="1"/>
</dbReference>
<dbReference type="EMBL" id="JALLPB020000029">
    <property type="protein sequence ID" value="KAL3823786.1"/>
    <property type="molecule type" value="Genomic_DNA"/>
</dbReference>
<feature type="binding site" evidence="6">
    <location>
        <position position="191"/>
    </location>
    <ligand>
        <name>Mn(2+)</name>
        <dbReference type="ChEBI" id="CHEBI:29035"/>
    </ligand>
</feature>
<sequence>MNPHRLIVSAVVATGSSVVTYAAPFELPSLPYGYDALEPFIGKTTLLTHHLKHHAKYVATANTLIESGSALLKNLSQEQIMTAVSSGVELHTENVGLFNNVAQSWNHNFYWHSMKPGGGGKPRGLLADKIEKDFGSYDKLMGEIEKAAMTTFGSGWAWLGFDKKSQKLVVTKTTGAGNPLTDGITPMLTIDVWEHAYYLDYQERRQNYVNAFFAELVNWDFAESNFIAATANDTGETEEL</sequence>
<evidence type="ECO:0000256" key="6">
    <source>
        <dbReference type="PIRSR" id="PIRSR000349-1"/>
    </source>
</evidence>
<feature type="domain" description="Manganese/iron superoxide dismutase N-terminal" evidence="8">
    <location>
        <begin position="25"/>
        <end position="115"/>
    </location>
</feature>
<dbReference type="GO" id="GO:0004784">
    <property type="term" value="F:superoxide dismutase activity"/>
    <property type="evidence" value="ECO:0007669"/>
    <property type="project" value="UniProtKB-EC"/>
</dbReference>
<comment type="caution">
    <text evidence="10">The sequence shown here is derived from an EMBL/GenBank/DDBJ whole genome shotgun (WGS) entry which is preliminary data.</text>
</comment>
<dbReference type="InterPro" id="IPR036324">
    <property type="entry name" value="Mn/Fe_SOD_N_sf"/>
</dbReference>
<proteinExistence type="inferred from homology"/>
<dbReference type="EC" id="1.15.1.1" evidence="7"/>
<evidence type="ECO:0000256" key="4">
    <source>
        <dbReference type="ARBA" id="ARBA00023002"/>
    </source>
</evidence>
<dbReference type="Gene3D" id="1.10.287.990">
    <property type="entry name" value="Fe,Mn superoxide dismutase (SOD) domain"/>
    <property type="match status" value="1"/>
</dbReference>